<organism evidence="9 10">
    <name type="scientific">Clupea harengus</name>
    <name type="common">Atlantic herring</name>
    <dbReference type="NCBI Taxonomy" id="7950"/>
    <lineage>
        <taxon>Eukaryota</taxon>
        <taxon>Metazoa</taxon>
        <taxon>Chordata</taxon>
        <taxon>Craniata</taxon>
        <taxon>Vertebrata</taxon>
        <taxon>Euteleostomi</taxon>
        <taxon>Actinopterygii</taxon>
        <taxon>Neopterygii</taxon>
        <taxon>Teleostei</taxon>
        <taxon>Clupei</taxon>
        <taxon>Clupeiformes</taxon>
        <taxon>Clupeoidei</taxon>
        <taxon>Clupeidae</taxon>
        <taxon>Clupea</taxon>
    </lineage>
</organism>
<feature type="compositionally biased region" description="Basic residues" evidence="7">
    <location>
        <begin position="486"/>
        <end position="500"/>
    </location>
</feature>
<feature type="domain" description="TMC" evidence="8">
    <location>
        <begin position="255"/>
        <end position="361"/>
    </location>
</feature>
<evidence type="ECO:0000256" key="2">
    <source>
        <dbReference type="ARBA" id="ARBA00006510"/>
    </source>
</evidence>
<keyword evidence="4 6" id="KW-1133">Transmembrane helix</keyword>
<feature type="transmembrane region" description="Helical" evidence="6">
    <location>
        <begin position="146"/>
        <end position="167"/>
    </location>
</feature>
<dbReference type="GO" id="GO:0005886">
    <property type="term" value="C:plasma membrane"/>
    <property type="evidence" value="ECO:0007669"/>
    <property type="project" value="InterPro"/>
</dbReference>
<evidence type="ECO:0000313" key="9">
    <source>
        <dbReference type="Proteomes" id="UP000515152"/>
    </source>
</evidence>
<comment type="similarity">
    <text evidence="2 6">Belongs to the TMC family.</text>
</comment>
<evidence type="ECO:0000256" key="3">
    <source>
        <dbReference type="ARBA" id="ARBA00022692"/>
    </source>
</evidence>
<feature type="transmembrane region" description="Helical" evidence="6">
    <location>
        <begin position="188"/>
        <end position="209"/>
    </location>
</feature>
<gene>
    <name evidence="10" type="primary">LOC105900247</name>
</gene>
<evidence type="ECO:0000256" key="5">
    <source>
        <dbReference type="ARBA" id="ARBA00023136"/>
    </source>
</evidence>
<dbReference type="InterPro" id="IPR038900">
    <property type="entry name" value="TMC"/>
</dbReference>
<name>A0A6P8F1E1_CLUHA</name>
<feature type="transmembrane region" description="Helical" evidence="6">
    <location>
        <begin position="263"/>
        <end position="282"/>
    </location>
</feature>
<evidence type="ECO:0000313" key="10">
    <source>
        <dbReference type="RefSeq" id="XP_031418564.1"/>
    </source>
</evidence>
<feature type="transmembrane region" description="Helical" evidence="6">
    <location>
        <begin position="432"/>
        <end position="452"/>
    </location>
</feature>
<accession>A0A6P8F1E1</accession>
<keyword evidence="5 6" id="KW-0472">Membrane</keyword>
<feature type="transmembrane region" description="Helical" evidence="6">
    <location>
        <begin position="54"/>
        <end position="76"/>
    </location>
</feature>
<dbReference type="RefSeq" id="XP_031418564.1">
    <property type="nucleotide sequence ID" value="XM_031562704.1"/>
</dbReference>
<evidence type="ECO:0000256" key="4">
    <source>
        <dbReference type="ARBA" id="ARBA00022989"/>
    </source>
</evidence>
<dbReference type="AlphaFoldDB" id="A0A6P8F1E1"/>
<proteinExistence type="inferred from homology"/>
<dbReference type="GeneID" id="105900247"/>
<dbReference type="InterPro" id="IPR012496">
    <property type="entry name" value="TMC_dom"/>
</dbReference>
<comment type="subcellular location">
    <subcellularLocation>
        <location evidence="1 6">Membrane</location>
        <topology evidence="1 6">Multi-pass membrane protein</topology>
    </subcellularLocation>
</comment>
<sequence length="591" mass="66635">IPQLVSDVPLSTSQFTGLELLTGMGYFSNTVMYYGGYSNHTVASSSSAPYNTQLAYLLTIAVYLVLCGVSLIYSMARSFQSNYVLEGASGGAWILLCSWDFSVTNERAVRQRKANLTIQLKESLSEKAQQDQLSSSEKLKRFGVHLGTWLLSTGLAVGASAAIYFLSEFEQKQAQPIEGSDLLADASTLLVPFVVSLINLVVPLIYSLFNKIEVFSNPRTQVYAVIMRNVFLKMSILGILCYNWMDIVAREPNTCWESSIGQALYRLVVVDFFFLLLGSFFGEFLSNVIGSKCVPSLGVPEFDVARNVLDLIYSQTLAWIAIYFSPLLTVIQIFKFFILFYVKKVSLMRNCQPPRRSGRAAQMQTIFIALLFLPSFVGALSMVAYTVWSLKPSQSCGPFRDLDKPYDVVEHWMSTEKAWVVWIYERVIRSELFFFLVSLLILVLTFFFWQVIKGRKLLIIQLRQRIANEGKDKGFLLEKLQNLQKAKKSSANKRKTRTKTNQRNFSNRQWYAEPDYNQTPESHPAPVMVDPASSAPSALIQAMLARQQAELEDEYEPPRHPAPDSPPSAPSALIQAMLARQQAELEDDGDY</sequence>
<dbReference type="KEGG" id="char:105900247"/>
<dbReference type="Pfam" id="PF07810">
    <property type="entry name" value="TMC"/>
    <property type="match status" value="1"/>
</dbReference>
<feature type="non-terminal residue" evidence="10">
    <location>
        <position position="1"/>
    </location>
</feature>
<keyword evidence="9" id="KW-1185">Reference proteome</keyword>
<keyword evidence="3 6" id="KW-0812">Transmembrane</keyword>
<feature type="transmembrane region" description="Helical" evidence="6">
    <location>
        <begin position="221"/>
        <end position="242"/>
    </location>
</feature>
<evidence type="ECO:0000256" key="7">
    <source>
        <dbReference type="SAM" id="MobiDB-lite"/>
    </source>
</evidence>
<evidence type="ECO:0000256" key="1">
    <source>
        <dbReference type="ARBA" id="ARBA00004141"/>
    </source>
</evidence>
<dbReference type="PANTHER" id="PTHR23302:SF5">
    <property type="entry name" value="TRANSMEMBRANE CHANNEL-LIKE PROTEIN 5"/>
    <property type="match status" value="1"/>
</dbReference>
<evidence type="ECO:0000256" key="6">
    <source>
        <dbReference type="RuleBase" id="RU310713"/>
    </source>
</evidence>
<feature type="transmembrane region" description="Helical" evidence="6">
    <location>
        <begin position="363"/>
        <end position="388"/>
    </location>
</feature>
<feature type="region of interest" description="Disordered" evidence="7">
    <location>
        <begin position="546"/>
        <end position="572"/>
    </location>
</feature>
<feature type="transmembrane region" description="Helical" evidence="6">
    <location>
        <begin position="317"/>
        <end position="342"/>
    </location>
</feature>
<protein>
    <recommendedName>
        <fullName evidence="6">Transmembrane channel-like protein</fullName>
    </recommendedName>
</protein>
<dbReference type="PANTHER" id="PTHR23302">
    <property type="entry name" value="TRANSMEMBRANE CHANNEL-RELATED"/>
    <property type="match status" value="1"/>
</dbReference>
<reference evidence="10" key="1">
    <citation type="submission" date="2025-08" db="UniProtKB">
        <authorList>
            <consortium name="RefSeq"/>
        </authorList>
    </citation>
    <scope>IDENTIFICATION</scope>
</reference>
<evidence type="ECO:0000259" key="8">
    <source>
        <dbReference type="Pfam" id="PF07810"/>
    </source>
</evidence>
<dbReference type="Proteomes" id="UP000515152">
    <property type="component" value="Chromosome 24"/>
</dbReference>
<feature type="region of interest" description="Disordered" evidence="7">
    <location>
        <begin position="486"/>
        <end position="532"/>
    </location>
</feature>
<dbReference type="GO" id="GO:0008381">
    <property type="term" value="F:mechanosensitive monoatomic ion channel activity"/>
    <property type="evidence" value="ECO:0007669"/>
    <property type="project" value="TreeGrafter"/>
</dbReference>
<dbReference type="OrthoDB" id="1936208at2759"/>